<keyword evidence="1 5" id="KW-0418">Kinase</keyword>
<keyword evidence="6" id="KW-0472">Membrane</keyword>
<keyword evidence="2 4" id="KW-0547">Nucleotide-binding</keyword>
<dbReference type="GO" id="GO:0004674">
    <property type="term" value="F:protein serine/threonine kinase activity"/>
    <property type="evidence" value="ECO:0007669"/>
    <property type="project" value="UniProtKB-KW"/>
</dbReference>
<dbReference type="PRINTS" id="PR00109">
    <property type="entry name" value="TYRKINASE"/>
</dbReference>
<keyword evidence="6" id="KW-0812">Transmembrane</keyword>
<reference evidence="9 10" key="1">
    <citation type="submission" date="2019-03" db="EMBL/GenBank/DDBJ databases">
        <authorList>
            <person name="Gaulin E."/>
            <person name="Dumas B."/>
        </authorList>
    </citation>
    <scope>NUCLEOTIDE SEQUENCE [LARGE SCALE GENOMIC DNA]</scope>
    <source>
        <strain evidence="9">CBS 568.67</strain>
    </source>
</reference>
<keyword evidence="1 5" id="KW-0808">Transferase</keyword>
<organism evidence="9 10">
    <name type="scientific">Aphanomyces stellatus</name>
    <dbReference type="NCBI Taxonomy" id="120398"/>
    <lineage>
        <taxon>Eukaryota</taxon>
        <taxon>Sar</taxon>
        <taxon>Stramenopiles</taxon>
        <taxon>Oomycota</taxon>
        <taxon>Saprolegniomycetes</taxon>
        <taxon>Saprolegniales</taxon>
        <taxon>Verrucalvaceae</taxon>
        <taxon>Aphanomyces</taxon>
    </lineage>
</organism>
<dbReference type="EMBL" id="VJMH01005284">
    <property type="protein sequence ID" value="KAF0697857.1"/>
    <property type="molecule type" value="Genomic_DNA"/>
</dbReference>
<evidence type="ECO:0000313" key="8">
    <source>
        <dbReference type="EMBL" id="KAF0697857.1"/>
    </source>
</evidence>
<keyword evidence="1 5" id="KW-0723">Serine/threonine-protein kinase</keyword>
<evidence type="ECO:0000256" key="4">
    <source>
        <dbReference type="PROSITE-ProRule" id="PRU10141"/>
    </source>
</evidence>
<proteinExistence type="inferred from homology"/>
<evidence type="ECO:0000313" key="10">
    <source>
        <dbReference type="Proteomes" id="UP000332933"/>
    </source>
</evidence>
<evidence type="ECO:0000259" key="7">
    <source>
        <dbReference type="PROSITE" id="PS50011"/>
    </source>
</evidence>
<feature type="transmembrane region" description="Helical" evidence="6">
    <location>
        <begin position="20"/>
        <end position="41"/>
    </location>
</feature>
<dbReference type="InterPro" id="IPR017441">
    <property type="entry name" value="Protein_kinase_ATP_BS"/>
</dbReference>
<dbReference type="Pfam" id="PF00069">
    <property type="entry name" value="Pkinase"/>
    <property type="match status" value="1"/>
</dbReference>
<accession>A0A485KT35</accession>
<gene>
    <name evidence="9" type="primary">Aste57867_11479</name>
    <name evidence="8" type="ORF">As57867_011436</name>
    <name evidence="9" type="ORF">ASTE57867_11479</name>
</gene>
<dbReference type="SMART" id="SM00220">
    <property type="entry name" value="S_TKc"/>
    <property type="match status" value="1"/>
</dbReference>
<evidence type="ECO:0000256" key="2">
    <source>
        <dbReference type="ARBA" id="ARBA00022741"/>
    </source>
</evidence>
<comment type="similarity">
    <text evidence="5">Belongs to the protein kinase superfamily.</text>
</comment>
<dbReference type="SUPFAM" id="SSF56112">
    <property type="entry name" value="Protein kinase-like (PK-like)"/>
    <property type="match status" value="1"/>
</dbReference>
<dbReference type="GO" id="GO:0005524">
    <property type="term" value="F:ATP binding"/>
    <property type="evidence" value="ECO:0007669"/>
    <property type="project" value="UniProtKB-UniRule"/>
</dbReference>
<dbReference type="InterPro" id="IPR051681">
    <property type="entry name" value="Ser/Thr_Kinases-Pseudokinases"/>
</dbReference>
<sequence>MLRSTPSFNTRRLAAASLSTGVVVAIAVSAAVVAAFVMYYVMRRRQVHVEHELADMHTQYALMQSSKLASSETDDIDMRELKICRLGLRQLKLTTLLGSGDFADVWLATIQERPVAIKQLQEKTITRLQLQAFVDEIKLLHTMDSPFVVKLIGAAWSRPMDTKCVMELMDRGDLNTYLHTHDDVAFSWAAKYQHIECVVQALVYLHGRRLIHRDLKSKNVLLDSTKPTKVTGFGVAKEAIDATMTSGVGTFRWMAPEVIQDQKYSVAADIYSFGMVLTEFDTHHAPFEDFRNSINGQPIPDSVIMIKVAEDSIRPSFTTNCPSWIYDMASHCTAHNPEDRPSATQLLQMIRLKRNETSMDQFEL</sequence>
<feature type="domain" description="Protein kinase" evidence="7">
    <location>
        <begin position="91"/>
        <end position="352"/>
    </location>
</feature>
<dbReference type="Gene3D" id="1.10.510.10">
    <property type="entry name" value="Transferase(Phosphotransferase) domain 1"/>
    <property type="match status" value="1"/>
</dbReference>
<dbReference type="PANTHER" id="PTHR44329">
    <property type="entry name" value="SERINE/THREONINE-PROTEIN KINASE TNNI3K-RELATED"/>
    <property type="match status" value="1"/>
</dbReference>
<keyword evidence="10" id="KW-1185">Reference proteome</keyword>
<name>A0A485KT35_9STRA</name>
<dbReference type="PROSITE" id="PS50011">
    <property type="entry name" value="PROTEIN_KINASE_DOM"/>
    <property type="match status" value="1"/>
</dbReference>
<dbReference type="PANTHER" id="PTHR44329:SF214">
    <property type="entry name" value="PROTEIN KINASE DOMAIN-CONTAINING PROTEIN"/>
    <property type="match status" value="1"/>
</dbReference>
<protein>
    <submittedName>
        <fullName evidence="9">Aste57867_11479 protein</fullName>
    </submittedName>
</protein>
<dbReference type="OrthoDB" id="48004at2759"/>
<keyword evidence="6" id="KW-1133">Transmembrane helix</keyword>
<dbReference type="InterPro" id="IPR001245">
    <property type="entry name" value="Ser-Thr/Tyr_kinase_cat_dom"/>
</dbReference>
<evidence type="ECO:0000256" key="3">
    <source>
        <dbReference type="ARBA" id="ARBA00022840"/>
    </source>
</evidence>
<dbReference type="PROSITE" id="PS00108">
    <property type="entry name" value="PROTEIN_KINASE_ST"/>
    <property type="match status" value="1"/>
</dbReference>
<evidence type="ECO:0000256" key="5">
    <source>
        <dbReference type="RuleBase" id="RU000304"/>
    </source>
</evidence>
<dbReference type="AlphaFoldDB" id="A0A485KT35"/>
<dbReference type="Proteomes" id="UP000332933">
    <property type="component" value="Unassembled WGS sequence"/>
</dbReference>
<evidence type="ECO:0000313" key="9">
    <source>
        <dbReference type="EMBL" id="VFT88340.1"/>
    </source>
</evidence>
<dbReference type="EMBL" id="CAADRA010005305">
    <property type="protein sequence ID" value="VFT88340.1"/>
    <property type="molecule type" value="Genomic_DNA"/>
</dbReference>
<keyword evidence="3 4" id="KW-0067">ATP-binding</keyword>
<dbReference type="PROSITE" id="PS00107">
    <property type="entry name" value="PROTEIN_KINASE_ATP"/>
    <property type="match status" value="1"/>
</dbReference>
<dbReference type="InterPro" id="IPR008271">
    <property type="entry name" value="Ser/Thr_kinase_AS"/>
</dbReference>
<evidence type="ECO:0000256" key="6">
    <source>
        <dbReference type="SAM" id="Phobius"/>
    </source>
</evidence>
<dbReference type="Gene3D" id="3.30.200.20">
    <property type="entry name" value="Phosphorylase Kinase, domain 1"/>
    <property type="match status" value="1"/>
</dbReference>
<dbReference type="InterPro" id="IPR011009">
    <property type="entry name" value="Kinase-like_dom_sf"/>
</dbReference>
<evidence type="ECO:0000256" key="1">
    <source>
        <dbReference type="ARBA" id="ARBA00022527"/>
    </source>
</evidence>
<reference evidence="8" key="2">
    <citation type="submission" date="2019-06" db="EMBL/GenBank/DDBJ databases">
        <title>Genomics analysis of Aphanomyces spp. identifies a new class of oomycete effector associated with host adaptation.</title>
        <authorList>
            <person name="Gaulin E."/>
        </authorList>
    </citation>
    <scope>NUCLEOTIDE SEQUENCE</scope>
    <source>
        <strain evidence="8">CBS 578.67</strain>
    </source>
</reference>
<feature type="binding site" evidence="4">
    <location>
        <position position="118"/>
    </location>
    <ligand>
        <name>ATP</name>
        <dbReference type="ChEBI" id="CHEBI:30616"/>
    </ligand>
</feature>
<dbReference type="InterPro" id="IPR000719">
    <property type="entry name" value="Prot_kinase_dom"/>
</dbReference>